<dbReference type="PANTHER" id="PTHR43794:SF11">
    <property type="entry name" value="AMIDOHYDROLASE-RELATED DOMAIN-CONTAINING PROTEIN"/>
    <property type="match status" value="1"/>
</dbReference>
<comment type="similarity">
    <text evidence="1">Belongs to the metallo-dependent hydrolases superfamily. ATZ/TRZ family.</text>
</comment>
<evidence type="ECO:0000256" key="3">
    <source>
        <dbReference type="ARBA" id="ARBA00022801"/>
    </source>
</evidence>
<dbReference type="InterPro" id="IPR050287">
    <property type="entry name" value="MTA/SAH_deaminase"/>
</dbReference>
<dbReference type="SUPFAM" id="SSF51556">
    <property type="entry name" value="Metallo-dependent hydrolases"/>
    <property type="match status" value="1"/>
</dbReference>
<dbReference type="SUPFAM" id="SSF51338">
    <property type="entry name" value="Composite domain of metallo-dependent hydrolases"/>
    <property type="match status" value="1"/>
</dbReference>
<dbReference type="EMBL" id="AP014706">
    <property type="protein sequence ID" value="BAQ50099.1"/>
    <property type="molecule type" value="Genomic_DNA"/>
</dbReference>
<dbReference type="PANTHER" id="PTHR43794">
    <property type="entry name" value="AMINOHYDROLASE SSNA-RELATED"/>
    <property type="match status" value="1"/>
</dbReference>
<keyword evidence="2" id="KW-0479">Metal-binding</keyword>
<reference evidence="7 8" key="1">
    <citation type="journal article" date="2015" name="Genome Announc.">
        <title>Complete Genome Sequence of Methylobacterium aquaticum Strain 22A, Isolated from Racomitrium japonicum Moss.</title>
        <authorList>
            <person name="Tani A."/>
            <person name="Ogura Y."/>
            <person name="Hayashi T."/>
            <person name="Kimbara K."/>
        </authorList>
    </citation>
    <scope>NUCLEOTIDE SEQUENCE [LARGE SCALE GENOMIC DNA]</scope>
    <source>
        <strain evidence="7 8">MA-22A</strain>
        <plasmid evidence="8">Plasmid pMaq22A_2p DNA</plasmid>
    </source>
</reference>
<dbReference type="AlphaFoldDB" id="A0A0C6FWX3"/>
<geneLocation type="plasmid" evidence="8">
    <name>pMaq22A_2p DNA</name>
</geneLocation>
<proteinExistence type="inferred from homology"/>
<feature type="domain" description="Aminodeoxyfutalosine deaminase/Imidazolonepropionase-like composite" evidence="6">
    <location>
        <begin position="27"/>
        <end position="52"/>
    </location>
</feature>
<keyword evidence="3 7" id="KW-0378">Hydrolase</keyword>
<evidence type="ECO:0000256" key="4">
    <source>
        <dbReference type="ARBA" id="ARBA00022833"/>
    </source>
</evidence>
<evidence type="ECO:0000313" key="7">
    <source>
        <dbReference type="EMBL" id="BAQ50099.1"/>
    </source>
</evidence>
<dbReference type="InterPro" id="IPR054418">
    <property type="entry name" value="MQNX/HUTI_composite_N"/>
</dbReference>
<feature type="domain" description="Amidohydrolase-related" evidence="5">
    <location>
        <begin position="61"/>
        <end position="446"/>
    </location>
</feature>
<evidence type="ECO:0000256" key="1">
    <source>
        <dbReference type="ARBA" id="ARBA00006745"/>
    </source>
</evidence>
<dbReference type="InterPro" id="IPR011059">
    <property type="entry name" value="Metal-dep_hydrolase_composite"/>
</dbReference>
<keyword evidence="7" id="KW-0614">Plasmid</keyword>
<dbReference type="OrthoDB" id="9796020at2"/>
<keyword evidence="4" id="KW-0862">Zinc</keyword>
<dbReference type="Pfam" id="PF01979">
    <property type="entry name" value="Amidohydro_1"/>
    <property type="match status" value="1"/>
</dbReference>
<evidence type="ECO:0000259" key="6">
    <source>
        <dbReference type="Pfam" id="PF22039"/>
    </source>
</evidence>
<dbReference type="Proteomes" id="UP000061432">
    <property type="component" value="Plasmid pMaq22A_2p"/>
</dbReference>
<dbReference type="InterPro" id="IPR032466">
    <property type="entry name" value="Metal_Hydrolase"/>
</dbReference>
<dbReference type="InterPro" id="IPR006680">
    <property type="entry name" value="Amidohydro-rel"/>
</dbReference>
<evidence type="ECO:0000256" key="2">
    <source>
        <dbReference type="ARBA" id="ARBA00022723"/>
    </source>
</evidence>
<dbReference type="Pfam" id="PF22039">
    <property type="entry name" value="HUTI_composite_bact"/>
    <property type="match status" value="1"/>
</dbReference>
<sequence length="513" mass="56696">MAELIVQAGWVVTGIKDRDTPVIVENGAVLSRDGVIVAVGPVEEMQRTAPEAELRRYPGHVMLPGFVNSHHHVGLTPLQLGSPDYALELWFASRLPARRLDLTLDTLYSAFEMVASGITTVQHIQGWMAGGFGAIHASATKTLNGYRSLGMRASYCYAVREQNRLVYEADEAFCARLPVDLGEQLAAHLKAQAMPFSDFLRLFDQLREENAGQRLTRIQLAPANLHWCTDEGLVALNEKSRSAGVPMHMHLLETAYQKEYARRRTGKTALRHLHDLGVLGPHMTLGHGVWLNAEDIDIVAQTGTCICHNCSSNFRLRSGLAPLNAWEKKGITVGMGLDEAGINDDRDMLQELRLALRVHRVPGMDDDDVPTPSQVVKMATESGAMTTAFGAEIGRLDPGRFFDASLIDWRRATYPFQDPDIPVLDALVQRAKTECVDAVYIDGELVYAEGRFTRIDRDAVLAEIADVLGRPRSPEEVARRELGRAVFPHVKAFYADYLPAAPGNPFYAGSSMR</sequence>
<dbReference type="Gene3D" id="3.20.20.140">
    <property type="entry name" value="Metal-dependent hydrolases"/>
    <property type="match status" value="1"/>
</dbReference>
<name>A0A0C6FWX3_9HYPH</name>
<dbReference type="KEGG" id="maqu:Maq22A_2p41675"/>
<evidence type="ECO:0000259" key="5">
    <source>
        <dbReference type="Pfam" id="PF01979"/>
    </source>
</evidence>
<dbReference type="GO" id="GO:0016810">
    <property type="term" value="F:hydrolase activity, acting on carbon-nitrogen (but not peptide) bonds"/>
    <property type="evidence" value="ECO:0007669"/>
    <property type="project" value="InterPro"/>
</dbReference>
<organism evidence="7 8">
    <name type="scientific">Methylobacterium aquaticum</name>
    <dbReference type="NCBI Taxonomy" id="270351"/>
    <lineage>
        <taxon>Bacteria</taxon>
        <taxon>Pseudomonadati</taxon>
        <taxon>Pseudomonadota</taxon>
        <taxon>Alphaproteobacteria</taxon>
        <taxon>Hyphomicrobiales</taxon>
        <taxon>Methylobacteriaceae</taxon>
        <taxon>Methylobacterium</taxon>
    </lineage>
</organism>
<evidence type="ECO:0000313" key="8">
    <source>
        <dbReference type="Proteomes" id="UP000061432"/>
    </source>
</evidence>
<protein>
    <submittedName>
        <fullName evidence="7">Amidohydrolase</fullName>
    </submittedName>
</protein>
<reference evidence="8" key="2">
    <citation type="submission" date="2015-01" db="EMBL/GenBank/DDBJ databases">
        <title>Complete genome sequence of Methylobacterium aquaticum strain 22A.</title>
        <authorList>
            <person name="Tani A."/>
            <person name="Ogura Y."/>
            <person name="Hayashi T."/>
        </authorList>
    </citation>
    <scope>NUCLEOTIDE SEQUENCE [LARGE SCALE GENOMIC DNA]</scope>
    <source>
        <strain evidence="8">MA-22A</strain>
        <plasmid evidence="8">Plasmid pMaq22A_2p DNA</plasmid>
    </source>
</reference>
<dbReference type="PATRIC" id="fig|270351.10.peg.7247"/>
<gene>
    <name evidence="7" type="primary">ssnA</name>
    <name evidence="7" type="ORF">Maq22A_2p41675</name>
</gene>
<dbReference type="RefSeq" id="WP_060851166.1">
    <property type="nucleotide sequence ID" value="NZ_AP014706.1"/>
</dbReference>
<dbReference type="GO" id="GO:0046872">
    <property type="term" value="F:metal ion binding"/>
    <property type="evidence" value="ECO:0007669"/>
    <property type="project" value="UniProtKB-KW"/>
</dbReference>
<dbReference type="Gene3D" id="2.30.40.10">
    <property type="entry name" value="Urease, subunit C, domain 1"/>
    <property type="match status" value="1"/>
</dbReference>
<accession>A0A0C6FWX3</accession>